<dbReference type="VEuPathDB" id="FungiDB:CC77DRAFT_997182"/>
<dbReference type="RefSeq" id="XP_018382063.1">
    <property type="nucleotide sequence ID" value="XM_018536506.1"/>
</dbReference>
<evidence type="ECO:0000313" key="2">
    <source>
        <dbReference type="Proteomes" id="UP000077248"/>
    </source>
</evidence>
<dbReference type="EMBL" id="KV441489">
    <property type="protein sequence ID" value="OAG16642.1"/>
    <property type="molecule type" value="Genomic_DNA"/>
</dbReference>
<evidence type="ECO:0000313" key="1">
    <source>
        <dbReference type="EMBL" id="OAG16642.1"/>
    </source>
</evidence>
<keyword evidence="2" id="KW-1185">Reference proteome</keyword>
<gene>
    <name evidence="1" type="ORF">CC77DRAFT_997182</name>
</gene>
<name>A0A177DC01_ALTAL</name>
<protein>
    <submittedName>
        <fullName evidence="1">Uncharacterized protein</fullName>
    </submittedName>
</protein>
<reference evidence="1 2" key="1">
    <citation type="submission" date="2016-05" db="EMBL/GenBank/DDBJ databases">
        <title>Comparative analysis of secretome profiles of manganese(II)-oxidizing ascomycete fungi.</title>
        <authorList>
            <consortium name="DOE Joint Genome Institute"/>
            <person name="Zeiner C.A."/>
            <person name="Purvine S.O."/>
            <person name="Zink E.M."/>
            <person name="Wu S."/>
            <person name="Pasa-Tolic L."/>
            <person name="Chaput D.L."/>
            <person name="Haridas S."/>
            <person name="Grigoriev I.V."/>
            <person name="Santelli C.M."/>
            <person name="Hansel C.M."/>
        </authorList>
    </citation>
    <scope>NUCLEOTIDE SEQUENCE [LARGE SCALE GENOMIC DNA]</scope>
    <source>
        <strain evidence="1 2">SRC1lrK2f</strain>
    </source>
</reference>
<dbReference type="KEGG" id="aalt:CC77DRAFT_997182"/>
<dbReference type="OMA" id="MESEDNM"/>
<dbReference type="AlphaFoldDB" id="A0A177DC01"/>
<proteinExistence type="predicted"/>
<sequence>MPVIIISRPEEQQPARRRDLSASFELKPIDFPPLSTRVLSPQYYSTAEPAQSWSHIIQHGLKPQPSFARFLDLPKEIRFPIWTLAFSSIGQVAVRDAVKRGDNPKKPRFLPVLCFTSKKTFEETVVNFIITSKILVCSYNDNLFLRAFLEAENGRFEQVRQLDLKFFSRYKGNTIENADLELAVQCTGLRIIKLGFHKEELTYYRLDDDSDMLLQCSTQPNKATDLFSKYKLERLLDCDMLETIIIEHSGYFSLTAEAVAAELGVMLRGKFAAKVSKQAIEVVYTRKGRRTRQMYDW</sequence>
<accession>A0A177DC01</accession>
<organism evidence="1 2">
    <name type="scientific">Alternaria alternata</name>
    <name type="common">Alternaria rot fungus</name>
    <name type="synonym">Torula alternata</name>
    <dbReference type="NCBI Taxonomy" id="5599"/>
    <lineage>
        <taxon>Eukaryota</taxon>
        <taxon>Fungi</taxon>
        <taxon>Dikarya</taxon>
        <taxon>Ascomycota</taxon>
        <taxon>Pezizomycotina</taxon>
        <taxon>Dothideomycetes</taxon>
        <taxon>Pleosporomycetidae</taxon>
        <taxon>Pleosporales</taxon>
        <taxon>Pleosporineae</taxon>
        <taxon>Pleosporaceae</taxon>
        <taxon>Alternaria</taxon>
        <taxon>Alternaria sect. Alternaria</taxon>
        <taxon>Alternaria alternata complex</taxon>
    </lineage>
</organism>
<dbReference type="Proteomes" id="UP000077248">
    <property type="component" value="Unassembled WGS sequence"/>
</dbReference>
<dbReference type="GeneID" id="29122100"/>